<organism evidence="2 3">
    <name type="scientific">Intestinicryptomonas porci</name>
    <dbReference type="NCBI Taxonomy" id="2926320"/>
    <lineage>
        <taxon>Bacteria</taxon>
        <taxon>Pseudomonadati</taxon>
        <taxon>Verrucomicrobiota</taxon>
        <taxon>Opitutia</taxon>
        <taxon>Opitutales</taxon>
        <taxon>Intestinicryptomonaceae</taxon>
        <taxon>Intestinicryptomonas</taxon>
    </lineage>
</organism>
<reference evidence="2 3" key="1">
    <citation type="submission" date="2022-03" db="EMBL/GenBank/DDBJ databases">
        <title>Novel taxa within the pig intestine.</title>
        <authorList>
            <person name="Wylensek D."/>
            <person name="Bishof K."/>
            <person name="Afrizal A."/>
            <person name="Clavel T."/>
        </authorList>
    </citation>
    <scope>NUCLEOTIDE SEQUENCE [LARGE SCALE GENOMIC DNA]</scope>
    <source>
        <strain evidence="2 3">CLA-KB-P66</strain>
    </source>
</reference>
<gene>
    <name evidence="2" type="ORF">MOX91_04765</name>
</gene>
<feature type="transmembrane region" description="Helical" evidence="1">
    <location>
        <begin position="91"/>
        <end position="111"/>
    </location>
</feature>
<sequence length="168" mass="18924">MRIRFHVRMAIISQLTHSCVILGAIIIIASLVSMGRPLCLSEFFPTSFAQFFVWVCAFPILTIGAGLGIFFDFSKLGCWNLLTSDMFQMPVIGVLGILSVFIYWIFVRFLVSKTWGLEWVKACTTIVKCFIFWGIFQLFCVFVSCAWTYGGLSCECSGNSEMVEASEK</sequence>
<evidence type="ECO:0000313" key="2">
    <source>
        <dbReference type="EMBL" id="MDX8415493.1"/>
    </source>
</evidence>
<evidence type="ECO:0000256" key="1">
    <source>
        <dbReference type="SAM" id="Phobius"/>
    </source>
</evidence>
<dbReference type="EMBL" id="JALBUT010000004">
    <property type="protein sequence ID" value="MDX8415493.1"/>
    <property type="molecule type" value="Genomic_DNA"/>
</dbReference>
<accession>A0ABU4WGT6</accession>
<keyword evidence="1" id="KW-1133">Transmembrane helix</keyword>
<name>A0ABU4WGT6_9BACT</name>
<protein>
    <submittedName>
        <fullName evidence="2">Uncharacterized protein</fullName>
    </submittedName>
</protein>
<proteinExistence type="predicted"/>
<comment type="caution">
    <text evidence="2">The sequence shown here is derived from an EMBL/GenBank/DDBJ whole genome shotgun (WGS) entry which is preliminary data.</text>
</comment>
<feature type="transmembrane region" description="Helical" evidence="1">
    <location>
        <begin position="131"/>
        <end position="152"/>
    </location>
</feature>
<dbReference type="RefSeq" id="WP_370396941.1">
    <property type="nucleotide sequence ID" value="NZ_JALBUT010000004.1"/>
</dbReference>
<keyword evidence="1" id="KW-0472">Membrane</keyword>
<evidence type="ECO:0000313" key="3">
    <source>
        <dbReference type="Proteomes" id="UP001275932"/>
    </source>
</evidence>
<keyword evidence="3" id="KW-1185">Reference proteome</keyword>
<feature type="transmembrane region" description="Helical" evidence="1">
    <location>
        <begin position="51"/>
        <end position="71"/>
    </location>
</feature>
<dbReference type="Proteomes" id="UP001275932">
    <property type="component" value="Unassembled WGS sequence"/>
</dbReference>
<keyword evidence="1" id="KW-0812">Transmembrane</keyword>
<feature type="transmembrane region" description="Helical" evidence="1">
    <location>
        <begin position="12"/>
        <end position="31"/>
    </location>
</feature>